<keyword evidence="5" id="KW-0378">Hydrolase</keyword>
<feature type="transmembrane region" description="Helical" evidence="2">
    <location>
        <begin position="396"/>
        <end position="414"/>
    </location>
</feature>
<keyword evidence="6" id="KW-1185">Reference proteome</keyword>
<evidence type="ECO:0000256" key="2">
    <source>
        <dbReference type="SAM" id="Phobius"/>
    </source>
</evidence>
<protein>
    <submittedName>
        <fullName evidence="5">Peptidoglycan/LPS O-acetylase OafA/YrhL, contains acyltransferase and SGNH-hydrolase domains</fullName>
    </submittedName>
</protein>
<keyword evidence="2" id="KW-0812">Transmembrane</keyword>
<dbReference type="Pfam" id="PF19040">
    <property type="entry name" value="SGNH"/>
    <property type="match status" value="1"/>
</dbReference>
<feature type="domain" description="Acyltransferase 3" evidence="3">
    <location>
        <begin position="33"/>
        <end position="372"/>
    </location>
</feature>
<feature type="transmembrane region" description="Helical" evidence="2">
    <location>
        <begin position="268"/>
        <end position="284"/>
    </location>
</feature>
<dbReference type="Pfam" id="PF01757">
    <property type="entry name" value="Acyl_transf_3"/>
    <property type="match status" value="1"/>
</dbReference>
<dbReference type="RefSeq" id="WP_141437089.1">
    <property type="nucleotide sequence ID" value="NZ_OBQI01000002.1"/>
</dbReference>
<dbReference type="GO" id="GO:0016020">
    <property type="term" value="C:membrane"/>
    <property type="evidence" value="ECO:0007669"/>
    <property type="project" value="TreeGrafter"/>
</dbReference>
<evidence type="ECO:0000256" key="1">
    <source>
        <dbReference type="SAM" id="MobiDB-lite"/>
    </source>
</evidence>
<keyword evidence="5" id="KW-0012">Acyltransferase</keyword>
<dbReference type="OrthoDB" id="3404679at2"/>
<feature type="transmembrane region" description="Helical" evidence="2">
    <location>
        <begin position="243"/>
        <end position="261"/>
    </location>
</feature>
<feature type="transmembrane region" description="Helical" evidence="2">
    <location>
        <begin position="358"/>
        <end position="376"/>
    </location>
</feature>
<feature type="transmembrane region" description="Helical" evidence="2">
    <location>
        <begin position="173"/>
        <end position="191"/>
    </location>
</feature>
<proteinExistence type="predicted"/>
<dbReference type="InterPro" id="IPR002656">
    <property type="entry name" value="Acyl_transf_3_dom"/>
</dbReference>
<feature type="transmembrane region" description="Helical" evidence="2">
    <location>
        <begin position="290"/>
        <end position="310"/>
    </location>
</feature>
<dbReference type="Proteomes" id="UP000219435">
    <property type="component" value="Unassembled WGS sequence"/>
</dbReference>
<evidence type="ECO:0000259" key="4">
    <source>
        <dbReference type="Pfam" id="PF19040"/>
    </source>
</evidence>
<dbReference type="GO" id="GO:0016787">
    <property type="term" value="F:hydrolase activity"/>
    <property type="evidence" value="ECO:0007669"/>
    <property type="project" value="UniProtKB-KW"/>
</dbReference>
<feature type="transmembrane region" description="Helical" evidence="2">
    <location>
        <begin position="203"/>
        <end position="223"/>
    </location>
</feature>
<dbReference type="GO" id="GO:0009103">
    <property type="term" value="P:lipopolysaccharide biosynthetic process"/>
    <property type="evidence" value="ECO:0007669"/>
    <property type="project" value="TreeGrafter"/>
</dbReference>
<feature type="compositionally biased region" description="Basic and acidic residues" evidence="1">
    <location>
        <begin position="1"/>
        <end position="11"/>
    </location>
</feature>
<dbReference type="InterPro" id="IPR043968">
    <property type="entry name" value="SGNH"/>
</dbReference>
<feature type="region of interest" description="Disordered" evidence="1">
    <location>
        <begin position="1"/>
        <end position="21"/>
    </location>
</feature>
<dbReference type="GO" id="GO:0016747">
    <property type="term" value="F:acyltransferase activity, transferring groups other than amino-acyl groups"/>
    <property type="evidence" value="ECO:0007669"/>
    <property type="project" value="InterPro"/>
</dbReference>
<evidence type="ECO:0000259" key="3">
    <source>
        <dbReference type="Pfam" id="PF01757"/>
    </source>
</evidence>
<dbReference type="PANTHER" id="PTHR23028">
    <property type="entry name" value="ACETYLTRANSFERASE"/>
    <property type="match status" value="1"/>
</dbReference>
<dbReference type="PANTHER" id="PTHR23028:SF53">
    <property type="entry name" value="ACYL_TRANSF_3 DOMAIN-CONTAINING PROTEIN"/>
    <property type="match status" value="1"/>
</dbReference>
<feature type="transmembrane region" description="Helical" evidence="2">
    <location>
        <begin position="101"/>
        <end position="120"/>
    </location>
</feature>
<organism evidence="5 6">
    <name type="scientific">Blastococcus aggregatus</name>
    <dbReference type="NCBI Taxonomy" id="38502"/>
    <lineage>
        <taxon>Bacteria</taxon>
        <taxon>Bacillati</taxon>
        <taxon>Actinomycetota</taxon>
        <taxon>Actinomycetes</taxon>
        <taxon>Geodermatophilales</taxon>
        <taxon>Geodermatophilaceae</taxon>
        <taxon>Blastococcus</taxon>
    </lineage>
</organism>
<dbReference type="InterPro" id="IPR050879">
    <property type="entry name" value="Acyltransferase_3"/>
</dbReference>
<feature type="domain" description="SGNH" evidence="4">
    <location>
        <begin position="485"/>
        <end position="707"/>
    </location>
</feature>
<keyword evidence="2" id="KW-0472">Membrane</keyword>
<keyword evidence="5" id="KW-0808">Transferase</keyword>
<evidence type="ECO:0000313" key="6">
    <source>
        <dbReference type="Proteomes" id="UP000219435"/>
    </source>
</evidence>
<reference evidence="6" key="1">
    <citation type="submission" date="2017-08" db="EMBL/GenBank/DDBJ databases">
        <authorList>
            <person name="Varghese N."/>
            <person name="Submissions S."/>
        </authorList>
    </citation>
    <scope>NUCLEOTIDE SEQUENCE [LARGE SCALE GENOMIC DNA]</scope>
    <source>
        <strain evidence="6">DSM 4725</strain>
    </source>
</reference>
<name>A0A285V4A2_9ACTN</name>
<dbReference type="EMBL" id="OBQI01000002">
    <property type="protein sequence ID" value="SOC48975.1"/>
    <property type="molecule type" value="Genomic_DNA"/>
</dbReference>
<feature type="transmembrane region" description="Helical" evidence="2">
    <location>
        <begin position="331"/>
        <end position="352"/>
    </location>
</feature>
<evidence type="ECO:0000313" key="5">
    <source>
        <dbReference type="EMBL" id="SOC48975.1"/>
    </source>
</evidence>
<accession>A0A285V4A2</accession>
<feature type="transmembrane region" description="Helical" evidence="2">
    <location>
        <begin position="55"/>
        <end position="80"/>
    </location>
</feature>
<dbReference type="AlphaFoldDB" id="A0A285V4A2"/>
<keyword evidence="2" id="KW-1133">Transmembrane helix</keyword>
<gene>
    <name evidence="5" type="ORF">SAMN05660748_1689</name>
</gene>
<sequence length="716" mass="75937">MTAQILDERGTARISGLPGLPSTAGTGDTSFRADIQGLRAVAVGLVVLYHAGLPWLPGGFVGVDVFFVLSGFLITQGLVAELERRGTISLAGFYARRARRILPAAAVALAGTAALTVAFLPEQRWLQVAQDLIQSSIYLVNWDLADRAVDYSARDQASSPLQHFWSLAVEEQFYLVWPLAILAVVGLVRLARRGRPRPAGSAGLSRLHLVVPLLLIAVPSLAWSVSLSATDPGRAYFVTTTRMWELALGAALAVVPVVAPASARLSQAVGWAGLAAIVYAAATFDDATVFPGSAALLPTLGAVAVLWSALSGDARRQNPLLRTRPMTWVGSLSYSLYLWHWPVLIIAAAQTVDGDLRLRWGLLLVTASVVPAWLSLRLVERPLLSSPALRRSSSQALLVGAVCTLVALLAGFGLRNHQQVTAAEVVTPAFDPSVTPGANALRWDPANGTPRDSFPVIFPAPTVAFGDVPVLDGHECVVDLGSVAANPCSFGNLDGETTIALVGDSHADQYVPAIEVAAIERGWRLDVYTRGSCPFNALTVDNEGAPNIPCDAHNINVTAALLADPPDALLVTGSRYAVSLPDRPVPSLEESKPLLAEGYRDAWAPFVAAGIPVVSIRDTPRPDVLVPECIAEHEDELSRCAMDRDEILWADGPEVTAATGTPGVELLDLTRWICPDDTCPAVIGGVVVYRDGNHLTATYARSLGSMVSDELAPLLG</sequence>